<dbReference type="EMBL" id="JANUCP010000008">
    <property type="protein sequence ID" value="MCS3920972.1"/>
    <property type="molecule type" value="Genomic_DNA"/>
</dbReference>
<keyword evidence="2" id="KW-1185">Reference proteome</keyword>
<evidence type="ECO:0000313" key="1">
    <source>
        <dbReference type="EMBL" id="MCS3920972.1"/>
    </source>
</evidence>
<comment type="caution">
    <text evidence="1">The sequence shown here is derived from an EMBL/GenBank/DDBJ whole genome shotgun (WGS) entry which is preliminary data.</text>
</comment>
<accession>A0ABT2ESR7</accession>
<protein>
    <submittedName>
        <fullName evidence="1">Uncharacterized protein</fullName>
    </submittedName>
</protein>
<proteinExistence type="predicted"/>
<organism evidence="1 2">
    <name type="scientific">Candidatus Fervidibacter sacchari</name>
    <dbReference type="NCBI Taxonomy" id="1448929"/>
    <lineage>
        <taxon>Bacteria</taxon>
        <taxon>Candidatus Fervidibacterota</taxon>
        <taxon>Candidatus Fervidibacter</taxon>
    </lineage>
</organism>
<name>A0ABT2ESR7_9BACT</name>
<gene>
    <name evidence="1" type="ORF">M2350_003413</name>
</gene>
<dbReference type="Proteomes" id="UP001204798">
    <property type="component" value="Unassembled WGS sequence"/>
</dbReference>
<reference evidence="1 2" key="1">
    <citation type="submission" date="2022-08" db="EMBL/GenBank/DDBJ databases">
        <title>Bacterial and archaeal communities from various locations to study Microbial Dark Matter (Phase II).</title>
        <authorList>
            <person name="Stepanauskas R."/>
        </authorList>
    </citation>
    <scope>NUCLEOTIDE SEQUENCE [LARGE SCALE GENOMIC DNA]</scope>
    <source>
        <strain evidence="1 2">PD1</strain>
    </source>
</reference>
<sequence length="34" mass="3985">MGSGVDKRCRGMTEGLKASAFRYAAFFAFYFWRR</sequence>
<evidence type="ECO:0000313" key="2">
    <source>
        <dbReference type="Proteomes" id="UP001204798"/>
    </source>
</evidence>